<name>A0A017HC75_9RHOB</name>
<dbReference type="HOGENOM" id="CLU_3169897_0_0_5"/>
<proteinExistence type="predicted"/>
<dbReference type="STRING" id="1122180.Lokhon_01986"/>
<keyword evidence="2" id="KW-1185">Reference proteome</keyword>
<reference evidence="1 2" key="1">
    <citation type="submission" date="2013-03" db="EMBL/GenBank/DDBJ databases">
        <authorList>
            <person name="Fiebig A."/>
            <person name="Goeker M."/>
            <person name="Klenk H.-P.P."/>
        </authorList>
    </citation>
    <scope>NUCLEOTIDE SEQUENCE [LARGE SCALE GENOMIC DNA]</scope>
    <source>
        <strain evidence="1 2">DSM 17492</strain>
    </source>
</reference>
<dbReference type="Proteomes" id="UP000025047">
    <property type="component" value="Unassembled WGS sequence"/>
</dbReference>
<dbReference type="AlphaFoldDB" id="A0A017HC75"/>
<dbReference type="EMBL" id="APGJ01000006">
    <property type="protein sequence ID" value="EYD71915.1"/>
    <property type="molecule type" value="Genomic_DNA"/>
</dbReference>
<sequence>MENGESGSRASFGRAQTAQVIARQIAFTIPKIRKSAVGHSTGGTDLR</sequence>
<evidence type="ECO:0000313" key="2">
    <source>
        <dbReference type="Proteomes" id="UP000025047"/>
    </source>
</evidence>
<organism evidence="1 2">
    <name type="scientific">Limimaricola hongkongensis DSM 17492</name>
    <dbReference type="NCBI Taxonomy" id="1122180"/>
    <lineage>
        <taxon>Bacteria</taxon>
        <taxon>Pseudomonadati</taxon>
        <taxon>Pseudomonadota</taxon>
        <taxon>Alphaproteobacteria</taxon>
        <taxon>Rhodobacterales</taxon>
        <taxon>Paracoccaceae</taxon>
        <taxon>Limimaricola</taxon>
    </lineage>
</organism>
<accession>A0A017HC75</accession>
<gene>
    <name evidence="1" type="ORF">Lokhon_01986</name>
</gene>
<protein>
    <submittedName>
        <fullName evidence="1">Uncharacterized protein</fullName>
    </submittedName>
</protein>
<comment type="caution">
    <text evidence="1">The sequence shown here is derived from an EMBL/GenBank/DDBJ whole genome shotgun (WGS) entry which is preliminary data.</text>
</comment>
<evidence type="ECO:0000313" key="1">
    <source>
        <dbReference type="EMBL" id="EYD71915.1"/>
    </source>
</evidence>